<evidence type="ECO:0000256" key="4">
    <source>
        <dbReference type="ARBA" id="ARBA00022881"/>
    </source>
</evidence>
<dbReference type="CDD" id="cd10434">
    <property type="entry name" value="GIY-YIG_UvrC_Cho"/>
    <property type="match status" value="1"/>
</dbReference>
<dbReference type="InterPro" id="IPR038476">
    <property type="entry name" value="UvrC_RNase_H_dom_sf"/>
</dbReference>
<feature type="domain" description="UvrC family homology region profile" evidence="8">
    <location>
        <begin position="243"/>
        <end position="459"/>
    </location>
</feature>
<comment type="function">
    <text evidence="6">The UvrABC repair system catalyzes the recognition and processing of DNA lesions. UvrC both incises the 5' and 3' sides of the lesion. The N-terminal half is responsible for the 3' incision and the C-terminal half is responsible for the 5' incision.</text>
</comment>
<dbReference type="InterPro" id="IPR000305">
    <property type="entry name" value="GIY-YIG_endonuc"/>
</dbReference>
<keyword evidence="4 6" id="KW-0267">Excision nuclease</keyword>
<keyword evidence="1 6" id="KW-0963">Cytoplasm</keyword>
<keyword evidence="3 6" id="KW-0228">DNA excision</keyword>
<dbReference type="PROSITE" id="PS50165">
    <property type="entry name" value="UVRC"/>
    <property type="match status" value="1"/>
</dbReference>
<dbReference type="Pfam" id="PF01541">
    <property type="entry name" value="GIY-YIG"/>
    <property type="match status" value="1"/>
</dbReference>
<dbReference type="AlphaFoldDB" id="A0A0M4JJ43"/>
<dbReference type="STRING" id="362837.SCANT_v1c02260"/>
<dbReference type="SUPFAM" id="SSF82771">
    <property type="entry name" value="GIY-YIG endonuclease"/>
    <property type="match status" value="1"/>
</dbReference>
<dbReference type="GO" id="GO:0009432">
    <property type="term" value="P:SOS response"/>
    <property type="evidence" value="ECO:0007669"/>
    <property type="project" value="UniProtKB-UniRule"/>
</dbReference>
<dbReference type="GO" id="GO:0003677">
    <property type="term" value="F:DNA binding"/>
    <property type="evidence" value="ECO:0007669"/>
    <property type="project" value="UniProtKB-UniRule"/>
</dbReference>
<proteinExistence type="inferred from homology"/>
<dbReference type="NCBIfam" id="TIGR00194">
    <property type="entry name" value="uvrC"/>
    <property type="match status" value="1"/>
</dbReference>
<dbReference type="OrthoDB" id="9804933at2"/>
<dbReference type="Gene3D" id="3.30.420.340">
    <property type="entry name" value="UvrC, RNAse H endonuclease domain"/>
    <property type="match status" value="1"/>
</dbReference>
<dbReference type="HAMAP" id="MF_00203">
    <property type="entry name" value="UvrC"/>
    <property type="match status" value="1"/>
</dbReference>
<evidence type="ECO:0000313" key="10">
    <source>
        <dbReference type="Proteomes" id="UP000063919"/>
    </source>
</evidence>
<dbReference type="InterPro" id="IPR004791">
    <property type="entry name" value="UvrC"/>
</dbReference>
<dbReference type="RefSeq" id="WP_053945909.1">
    <property type="nucleotide sequence ID" value="NZ_CP012622.1"/>
</dbReference>
<dbReference type="SMART" id="SM00465">
    <property type="entry name" value="GIYc"/>
    <property type="match status" value="1"/>
</dbReference>
<reference evidence="9 10" key="1">
    <citation type="journal article" date="2015" name="Genome Announc.">
        <title>Complete Genome Sequence of Spiroplasma cantharicola CC-1T (DSM 21588), a Bacterium Isolated from Soldier Beetle (Cantharis carolinus).</title>
        <authorList>
            <person name="Lo W.S."/>
            <person name="Liu P.Y."/>
            <person name="Kuo C.H."/>
        </authorList>
    </citation>
    <scope>NUCLEOTIDE SEQUENCE [LARGE SCALE GENOMIC DNA]</scope>
    <source>
        <strain evidence="9 10">CC-1</strain>
    </source>
</reference>
<feature type="domain" description="GIY-YIG" evidence="7">
    <location>
        <begin position="10"/>
        <end position="87"/>
    </location>
</feature>
<comment type="subunit">
    <text evidence="6">Interacts with UvrB in an incision complex.</text>
</comment>
<dbReference type="PANTHER" id="PTHR30562">
    <property type="entry name" value="UVRC/OXIDOREDUCTASE"/>
    <property type="match status" value="1"/>
</dbReference>
<keyword evidence="10" id="KW-1185">Reference proteome</keyword>
<dbReference type="KEGG" id="scj:SCANT_v1c02260"/>
<evidence type="ECO:0000256" key="5">
    <source>
        <dbReference type="ARBA" id="ARBA00023204"/>
    </source>
</evidence>
<dbReference type="PANTHER" id="PTHR30562:SF1">
    <property type="entry name" value="UVRABC SYSTEM PROTEIN C"/>
    <property type="match status" value="1"/>
</dbReference>
<dbReference type="PROSITE" id="PS50164">
    <property type="entry name" value="GIY_YIG"/>
    <property type="match status" value="1"/>
</dbReference>
<evidence type="ECO:0000256" key="6">
    <source>
        <dbReference type="HAMAP-Rule" id="MF_00203"/>
    </source>
</evidence>
<evidence type="ECO:0000256" key="3">
    <source>
        <dbReference type="ARBA" id="ARBA00022769"/>
    </source>
</evidence>
<organism evidence="9 10">
    <name type="scientific">Spiroplasma cantharicola</name>
    <dbReference type="NCBI Taxonomy" id="362837"/>
    <lineage>
        <taxon>Bacteria</taxon>
        <taxon>Bacillati</taxon>
        <taxon>Mycoplasmatota</taxon>
        <taxon>Mollicutes</taxon>
        <taxon>Entomoplasmatales</taxon>
        <taxon>Spiroplasmataceae</taxon>
        <taxon>Spiroplasma</taxon>
    </lineage>
</organism>
<dbReference type="GO" id="GO:0006289">
    <property type="term" value="P:nucleotide-excision repair"/>
    <property type="evidence" value="ECO:0007669"/>
    <property type="project" value="UniProtKB-UniRule"/>
</dbReference>
<accession>A0A0M4JJ43</accession>
<evidence type="ECO:0000259" key="7">
    <source>
        <dbReference type="PROSITE" id="PS50164"/>
    </source>
</evidence>
<dbReference type="SUPFAM" id="SSF46600">
    <property type="entry name" value="C-terminal UvrC-binding domain of UvrB"/>
    <property type="match status" value="1"/>
</dbReference>
<evidence type="ECO:0000256" key="1">
    <source>
        <dbReference type="ARBA" id="ARBA00022490"/>
    </source>
</evidence>
<keyword evidence="5 6" id="KW-0234">DNA repair</keyword>
<dbReference type="EMBL" id="CP012622">
    <property type="protein sequence ID" value="ALD66136.1"/>
    <property type="molecule type" value="Genomic_DNA"/>
</dbReference>
<dbReference type="FunFam" id="3.40.1440.10:FF:000001">
    <property type="entry name" value="UvrABC system protein C"/>
    <property type="match status" value="1"/>
</dbReference>
<evidence type="ECO:0000256" key="2">
    <source>
        <dbReference type="ARBA" id="ARBA00022763"/>
    </source>
</evidence>
<dbReference type="GO" id="GO:0009381">
    <property type="term" value="F:excinuclease ABC activity"/>
    <property type="evidence" value="ECO:0007669"/>
    <property type="project" value="UniProtKB-UniRule"/>
</dbReference>
<comment type="subcellular location">
    <subcellularLocation>
        <location evidence="6">Cytoplasm</location>
    </subcellularLocation>
</comment>
<comment type="similarity">
    <text evidence="6">Belongs to the UvrC family.</text>
</comment>
<dbReference type="InterPro" id="IPR010994">
    <property type="entry name" value="RuvA_2-like"/>
</dbReference>
<protein>
    <recommendedName>
        <fullName evidence="6">UvrABC system protein C</fullName>
        <shortName evidence="6">Protein UvrC</shortName>
    </recommendedName>
    <alternativeName>
        <fullName evidence="6">Excinuclease ABC subunit C</fullName>
    </alternativeName>
</protein>
<dbReference type="InterPro" id="IPR035901">
    <property type="entry name" value="GIY-YIG_endonuc_sf"/>
</dbReference>
<dbReference type="InterPro" id="IPR036876">
    <property type="entry name" value="UVR_dom_sf"/>
</dbReference>
<keyword evidence="2 6" id="KW-0227">DNA damage</keyword>
<dbReference type="InterPro" id="IPR001162">
    <property type="entry name" value="UvrC_RNase_H_dom"/>
</dbReference>
<dbReference type="Gene3D" id="1.10.150.20">
    <property type="entry name" value="5' to 3' exonuclease, C-terminal subdomain"/>
    <property type="match status" value="1"/>
</dbReference>
<keyword evidence="6" id="KW-0742">SOS response</keyword>
<dbReference type="Pfam" id="PF22920">
    <property type="entry name" value="UvrC_RNaseH"/>
    <property type="match status" value="1"/>
</dbReference>
<dbReference type="InterPro" id="IPR050066">
    <property type="entry name" value="UvrABC_protein_C"/>
</dbReference>
<dbReference type="PATRIC" id="fig|362837.3.peg.227"/>
<dbReference type="InterPro" id="IPR047296">
    <property type="entry name" value="GIY-YIG_UvrC_Cho"/>
</dbReference>
<name>A0A0M4JJ43_9MOLU</name>
<dbReference type="GO" id="GO:0005737">
    <property type="term" value="C:cytoplasm"/>
    <property type="evidence" value="ECO:0007669"/>
    <property type="project" value="UniProtKB-SubCell"/>
</dbReference>
<dbReference type="Pfam" id="PF08459">
    <property type="entry name" value="UvrC_RNaseH_dom"/>
    <property type="match status" value="1"/>
</dbReference>
<sequence length="588" mass="69352">MENIVKNLPEKPGCYLYKNKKEQIIYVGKAKNLKKRVSSYFNKAHNYKTTQLVRNICDIETIVTENEKESLILEQNLIKKYRPRYNIVLNDDKKYPYIAITKEQDPIYVYTRNFDNKNQISFGPLPDGTSARNILKTLERIYPLRRCKGNLGKPCIHFHIDQCSGACFKEVEPKYYQDQITKVKNFFNRTNDDFKNKLEEKMIIAADNLQFEEAQRIKEIIAHLNFSIVEQFVDFNDNLNRDVFNYFETEEYICFVVLFYRSGKLILKDQLIIKNSLEDLVSLFENFIMQIYLKNMLPDYIILPPILKNTSLNFLFQEKITYGNDETSLKILDLAKNNAQEYIRQQELYKNQKSISKEELLDNLQKTLKLPNYPYHIEMFDVANILDEFVTGAMVVFKGAQPSFNDFRKYNIIIDEKGDFQRMQNMIYRRYQKEVGEQKNLPDLIIMDGGKIQVSAAKSQLELLDLNIPIIGLVKNDKHKTEYILNHDSQEIYLDKSQEVFKFLELIQERVHNYAIAGFRKKHNKSFTRDDLSAIKGVGEKMIQKINTQFPSRMDFYNASFEEIKSIVKKDEIVLAIKEIKNQLDNKK</sequence>
<dbReference type="GO" id="GO:0009380">
    <property type="term" value="C:excinuclease repair complex"/>
    <property type="evidence" value="ECO:0007669"/>
    <property type="project" value="InterPro"/>
</dbReference>
<dbReference type="Proteomes" id="UP000063919">
    <property type="component" value="Chromosome"/>
</dbReference>
<dbReference type="SUPFAM" id="SSF47781">
    <property type="entry name" value="RuvA domain 2-like"/>
    <property type="match status" value="1"/>
</dbReference>
<gene>
    <name evidence="6 9" type="primary">uvrC</name>
    <name evidence="9" type="ORF">SCANT_v1c02260</name>
</gene>
<evidence type="ECO:0000313" key="9">
    <source>
        <dbReference type="EMBL" id="ALD66136.1"/>
    </source>
</evidence>
<dbReference type="Gene3D" id="3.40.1440.10">
    <property type="entry name" value="GIY-YIG endonuclease"/>
    <property type="match status" value="1"/>
</dbReference>
<evidence type="ECO:0000259" key="8">
    <source>
        <dbReference type="PROSITE" id="PS50165"/>
    </source>
</evidence>